<dbReference type="EMBL" id="JAULSV010000005">
    <property type="protein sequence ID" value="KAK0643999.1"/>
    <property type="molecule type" value="Genomic_DNA"/>
</dbReference>
<feature type="domain" description="DUF7726" evidence="2">
    <location>
        <begin position="320"/>
        <end position="395"/>
    </location>
</feature>
<keyword evidence="4" id="KW-1185">Reference proteome</keyword>
<gene>
    <name evidence="3" type="ORF">B0T16DRAFT_416978</name>
</gene>
<evidence type="ECO:0000259" key="2">
    <source>
        <dbReference type="Pfam" id="PF24852"/>
    </source>
</evidence>
<organism evidence="3 4">
    <name type="scientific">Cercophora newfieldiana</name>
    <dbReference type="NCBI Taxonomy" id="92897"/>
    <lineage>
        <taxon>Eukaryota</taxon>
        <taxon>Fungi</taxon>
        <taxon>Dikarya</taxon>
        <taxon>Ascomycota</taxon>
        <taxon>Pezizomycotina</taxon>
        <taxon>Sordariomycetes</taxon>
        <taxon>Sordariomycetidae</taxon>
        <taxon>Sordariales</taxon>
        <taxon>Lasiosphaeriaceae</taxon>
        <taxon>Cercophora</taxon>
    </lineage>
</organism>
<name>A0AA40CNY1_9PEZI</name>
<evidence type="ECO:0000256" key="1">
    <source>
        <dbReference type="SAM" id="MobiDB-lite"/>
    </source>
</evidence>
<evidence type="ECO:0000313" key="4">
    <source>
        <dbReference type="Proteomes" id="UP001174936"/>
    </source>
</evidence>
<reference evidence="3" key="1">
    <citation type="submission" date="2023-06" db="EMBL/GenBank/DDBJ databases">
        <title>Genome-scale phylogeny and comparative genomics of the fungal order Sordariales.</title>
        <authorList>
            <consortium name="Lawrence Berkeley National Laboratory"/>
            <person name="Hensen N."/>
            <person name="Bonometti L."/>
            <person name="Westerberg I."/>
            <person name="Brannstrom I.O."/>
            <person name="Guillou S."/>
            <person name="Cros-Aarteil S."/>
            <person name="Calhoun S."/>
            <person name="Haridas S."/>
            <person name="Kuo A."/>
            <person name="Mondo S."/>
            <person name="Pangilinan J."/>
            <person name="Riley R."/>
            <person name="Labutti K."/>
            <person name="Andreopoulos B."/>
            <person name="Lipzen A."/>
            <person name="Chen C."/>
            <person name="Yanf M."/>
            <person name="Daum C."/>
            <person name="Ng V."/>
            <person name="Clum A."/>
            <person name="Steindorff A."/>
            <person name="Ohm R."/>
            <person name="Martin F."/>
            <person name="Silar P."/>
            <person name="Natvig D."/>
            <person name="Lalanne C."/>
            <person name="Gautier V."/>
            <person name="Ament-Velasquez S.L."/>
            <person name="Kruys A."/>
            <person name="Hutchinson M.I."/>
            <person name="Powell A.J."/>
            <person name="Barry K."/>
            <person name="Miller A.N."/>
            <person name="Grigoriev I.V."/>
            <person name="Debuchy R."/>
            <person name="Gladieux P."/>
            <person name="Thoren M.H."/>
            <person name="Johannesson H."/>
        </authorList>
    </citation>
    <scope>NUCLEOTIDE SEQUENCE</scope>
    <source>
        <strain evidence="3">SMH2532-1</strain>
    </source>
</reference>
<comment type="caution">
    <text evidence="3">The sequence shown here is derived from an EMBL/GenBank/DDBJ whole genome shotgun (WGS) entry which is preliminary data.</text>
</comment>
<feature type="region of interest" description="Disordered" evidence="1">
    <location>
        <begin position="451"/>
        <end position="481"/>
    </location>
</feature>
<feature type="compositionally biased region" description="Basic and acidic residues" evidence="1">
    <location>
        <begin position="451"/>
        <end position="464"/>
    </location>
</feature>
<dbReference type="InterPro" id="IPR056143">
    <property type="entry name" value="DUF7726"/>
</dbReference>
<proteinExistence type="predicted"/>
<sequence>MPSIPSTAHVGISNKAIRAQIRDRLMESLQKHTGWTDNVVEDTKFLAVDDYHECMEKVEDFRRHGNKSRAGSGLSLARLQRRSNVPPHTFDEVPLEHVADFVARQIDNPFNRVVARRDVLKAVMANVPERFRITISHPLPFGRPGASVEDMAAHPAYTRPRPNTTAEVPGLNSSDLIKSEIVDQPLKCIKHEEVDQPLKDIKHEDVDQPLQYIKHEVEQPLENTKHEEVQDLPLPDALLGGEYAELSHRVTMLNKKGRFGAQYRMEDALKQVPDDIDLTPLDAPIAFRSKCSALLIPYSVVIPYFSFPLPTETEILIDNNVYYDCDQVRAMIKIFIQHGHWTLEKFRESLGHPALRVERPQLTDFLEKRGPKDGLKSNAYFLAWEFFHRREKVGLPLRGSSPDDERTLVLQPQDPSEVTIPRPSNPQDLRFEVPRAVRAYPFTEEERALFSEQLDRSKRAREETQGGSKRGNKRRKLDANV</sequence>
<dbReference type="Pfam" id="PF24852">
    <property type="entry name" value="DUF7726"/>
    <property type="match status" value="1"/>
</dbReference>
<dbReference type="Proteomes" id="UP001174936">
    <property type="component" value="Unassembled WGS sequence"/>
</dbReference>
<protein>
    <recommendedName>
        <fullName evidence="2">DUF7726 domain-containing protein</fullName>
    </recommendedName>
</protein>
<accession>A0AA40CNY1</accession>
<dbReference type="AlphaFoldDB" id="A0AA40CNY1"/>
<feature type="compositionally biased region" description="Basic residues" evidence="1">
    <location>
        <begin position="470"/>
        <end position="481"/>
    </location>
</feature>
<evidence type="ECO:0000313" key="3">
    <source>
        <dbReference type="EMBL" id="KAK0643999.1"/>
    </source>
</evidence>